<evidence type="ECO:0000313" key="3">
    <source>
        <dbReference type="Proteomes" id="UP000322234"/>
    </source>
</evidence>
<evidence type="ECO:0000256" key="1">
    <source>
        <dbReference type="SAM" id="SignalP"/>
    </source>
</evidence>
<evidence type="ECO:0000313" key="2">
    <source>
        <dbReference type="EMBL" id="MXQ88851.1"/>
    </source>
</evidence>
<feature type="signal peptide" evidence="1">
    <location>
        <begin position="1"/>
        <end position="29"/>
    </location>
</feature>
<keyword evidence="1" id="KW-0732">Signal</keyword>
<dbReference type="Proteomes" id="UP000322234">
    <property type="component" value="Unassembled WGS sequence"/>
</dbReference>
<gene>
    <name evidence="2" type="ORF">E5288_WYG012264</name>
</gene>
<dbReference type="AlphaFoldDB" id="A0A6B0RIU6"/>
<keyword evidence="3" id="KW-1185">Reference proteome</keyword>
<accession>A0A6B0RIU6</accession>
<reference evidence="2" key="1">
    <citation type="submission" date="2019-10" db="EMBL/GenBank/DDBJ databases">
        <title>The sequence and de novo assembly of the wild yak genome.</title>
        <authorList>
            <person name="Liu Y."/>
        </authorList>
    </citation>
    <scope>NUCLEOTIDE SEQUENCE [LARGE SCALE GENOMIC DNA]</scope>
    <source>
        <strain evidence="2">WY2019</strain>
    </source>
</reference>
<organism evidence="2 3">
    <name type="scientific">Bos mutus</name>
    <name type="common">wild yak</name>
    <dbReference type="NCBI Taxonomy" id="72004"/>
    <lineage>
        <taxon>Eukaryota</taxon>
        <taxon>Metazoa</taxon>
        <taxon>Chordata</taxon>
        <taxon>Craniata</taxon>
        <taxon>Vertebrata</taxon>
        <taxon>Euteleostomi</taxon>
        <taxon>Mammalia</taxon>
        <taxon>Eutheria</taxon>
        <taxon>Laurasiatheria</taxon>
        <taxon>Artiodactyla</taxon>
        <taxon>Ruminantia</taxon>
        <taxon>Pecora</taxon>
        <taxon>Bovidae</taxon>
        <taxon>Bovinae</taxon>
        <taxon>Bos</taxon>
    </lineage>
</organism>
<dbReference type="EMBL" id="VBQZ03000050">
    <property type="protein sequence ID" value="MXQ88851.1"/>
    <property type="molecule type" value="Genomic_DNA"/>
</dbReference>
<sequence>MHQPACWIVFSVTTALLFIPALPQGPAAAETVALASPVGRSSPDSCLPQLPVIAPALLCSPVTLSGNPGRAACMVVNSRRDLLFQILLRRTLEPWALEALPDSEGLYL</sequence>
<comment type="caution">
    <text evidence="2">The sequence shown here is derived from an EMBL/GenBank/DDBJ whole genome shotgun (WGS) entry which is preliminary data.</text>
</comment>
<feature type="chain" id="PRO_5025557420" evidence="1">
    <location>
        <begin position="30"/>
        <end position="108"/>
    </location>
</feature>
<proteinExistence type="predicted"/>
<protein>
    <submittedName>
        <fullName evidence="2">Uncharacterized protein</fullName>
    </submittedName>
</protein>
<name>A0A6B0RIU6_9CETA</name>